<dbReference type="EMBL" id="MT631454">
    <property type="protein sequence ID" value="QNO50873.1"/>
    <property type="molecule type" value="Genomic_DNA"/>
</dbReference>
<gene>
    <name evidence="1" type="ORF">CGMOHENL_00016</name>
</gene>
<proteinExistence type="predicted"/>
<name>A0A7G9YS89_9EURY</name>
<sequence>MKITAIKYSATMQRIYELESLEEIPALQEEKFVLWIDITEPTIEELSPLGSLFGFHPLAIEDSVRAEERPKIMTTMSIYSSLQRR</sequence>
<dbReference type="Gene3D" id="3.30.460.20">
    <property type="entry name" value="CorA soluble domain-like"/>
    <property type="match status" value="1"/>
</dbReference>
<evidence type="ECO:0008006" key="2">
    <source>
        <dbReference type="Google" id="ProtNLM"/>
    </source>
</evidence>
<dbReference type="InterPro" id="IPR045861">
    <property type="entry name" value="CorA_cytoplasmic_dom"/>
</dbReference>
<protein>
    <recommendedName>
        <fullName evidence="2">Magnesium and cobalt transport protein CorA</fullName>
    </recommendedName>
</protein>
<evidence type="ECO:0000313" key="1">
    <source>
        <dbReference type="EMBL" id="QNO50873.1"/>
    </source>
</evidence>
<reference evidence="1" key="1">
    <citation type="submission" date="2020-06" db="EMBL/GenBank/DDBJ databases">
        <title>Unique genomic features of the anaerobic methanotrophic archaea.</title>
        <authorList>
            <person name="Chadwick G.L."/>
            <person name="Skennerton C.T."/>
            <person name="Laso-Perez R."/>
            <person name="Leu A.O."/>
            <person name="Speth D.R."/>
            <person name="Yu H."/>
            <person name="Morgan-Lang C."/>
            <person name="Hatzenpichler R."/>
            <person name="Goudeau D."/>
            <person name="Malmstrom R."/>
            <person name="Brazelton W.J."/>
            <person name="Woyke T."/>
            <person name="Hallam S.J."/>
            <person name="Tyson G.W."/>
            <person name="Wegener G."/>
            <person name="Boetius A."/>
            <person name="Orphan V."/>
        </authorList>
    </citation>
    <scope>NUCLEOTIDE SEQUENCE</scope>
</reference>
<dbReference type="SUPFAM" id="SSF143865">
    <property type="entry name" value="CorA soluble domain-like"/>
    <property type="match status" value="1"/>
</dbReference>
<accession>A0A7G9YS89</accession>
<organism evidence="1">
    <name type="scientific">Candidatus Methanophagaceae archaeon ANME-1 ERB6</name>
    <dbReference type="NCBI Taxonomy" id="2759912"/>
    <lineage>
        <taxon>Archaea</taxon>
        <taxon>Methanobacteriati</taxon>
        <taxon>Methanobacteriota</taxon>
        <taxon>Stenosarchaea group</taxon>
        <taxon>Methanomicrobia</taxon>
        <taxon>Candidatus Methanophagales</taxon>
        <taxon>Candidatus Methanophagaceae</taxon>
    </lineage>
</organism>
<dbReference type="AlphaFoldDB" id="A0A7G9YS89"/>